<accession>A0A086TMA9</accession>
<sequence>MPVDETPTPVTLHGLTDGGHESYIRSLIETVTRDYGYRCVVFNARACANTELTSAQLFESKYGKRKMDPFWYRPLQVVRVTPLSTCQLKWGDGELKNDLVHQDRLELAVVPQDEVQHQVWFTKTRRSMESFHDNTSDSLPDGPEQSVEDRRVAENRELQAANEDYLHHRAVIGGHQPPIMGPAADAARLYPAGLAQADVPPPEGSINVLLLTGTLSRRDGAS</sequence>
<feature type="region of interest" description="Disordered" evidence="1">
    <location>
        <begin position="130"/>
        <end position="151"/>
    </location>
</feature>
<evidence type="ECO:0000256" key="1">
    <source>
        <dbReference type="SAM" id="MobiDB-lite"/>
    </source>
</evidence>
<protein>
    <submittedName>
        <fullName evidence="2">Uncharacterized protein</fullName>
    </submittedName>
</protein>
<keyword evidence="3" id="KW-1185">Reference proteome</keyword>
<reference evidence="2 3" key="1">
    <citation type="submission" date="2011-02" db="EMBL/GenBank/DDBJ databases">
        <title>The Genome Sequence of Mortierella verticillata NRRL 6337.</title>
        <authorList>
            <consortium name="The Broad Institute Genome Sequencing Platform"/>
            <person name="Russ C."/>
            <person name="Cuomo C."/>
            <person name="Burger G."/>
            <person name="Gray M.W."/>
            <person name="Holland P.W.H."/>
            <person name="King N."/>
            <person name="Lang F.B.F."/>
            <person name="Roger A.J."/>
            <person name="Ruiz-Trillo I."/>
            <person name="Young S.K."/>
            <person name="Zeng Q."/>
            <person name="Gargeya S."/>
            <person name="Alvarado L."/>
            <person name="Berlin A."/>
            <person name="Chapman S.B."/>
            <person name="Chen Z."/>
            <person name="Freedman E."/>
            <person name="Gellesch M."/>
            <person name="Goldberg J."/>
            <person name="Griggs A."/>
            <person name="Gujja S."/>
            <person name="Heilman E."/>
            <person name="Heiman D."/>
            <person name="Howarth C."/>
            <person name="Mehta T."/>
            <person name="Neiman D."/>
            <person name="Pearson M."/>
            <person name="Roberts A."/>
            <person name="Saif S."/>
            <person name="Shea T."/>
            <person name="Shenoy N."/>
            <person name="Sisk P."/>
            <person name="Stolte C."/>
            <person name="Sykes S."/>
            <person name="White J."/>
            <person name="Yandava C."/>
            <person name="Haas B."/>
            <person name="Nusbaum C."/>
            <person name="Birren B."/>
        </authorList>
    </citation>
    <scope>NUCLEOTIDE SEQUENCE [LARGE SCALE GENOMIC DNA]</scope>
    <source>
        <strain evidence="2 3">NRRL 6337</strain>
    </source>
</reference>
<dbReference type="OrthoDB" id="413122at2759"/>
<proteinExistence type="predicted"/>
<gene>
    <name evidence="2" type="ORF">MVEG_11123</name>
</gene>
<evidence type="ECO:0000313" key="2">
    <source>
        <dbReference type="EMBL" id="KFH63086.1"/>
    </source>
</evidence>
<dbReference type="Proteomes" id="UP000243308">
    <property type="component" value="Unassembled WGS sequence"/>
</dbReference>
<dbReference type="EMBL" id="KN042429">
    <property type="protein sequence ID" value="KFH63086.1"/>
    <property type="molecule type" value="Genomic_DNA"/>
</dbReference>
<evidence type="ECO:0000313" key="3">
    <source>
        <dbReference type="Proteomes" id="UP000243308"/>
    </source>
</evidence>
<name>A0A086TMA9_9FUNG</name>
<organism evidence="2 3">
    <name type="scientific">Podila verticillata NRRL 6337</name>
    <dbReference type="NCBI Taxonomy" id="1069443"/>
    <lineage>
        <taxon>Eukaryota</taxon>
        <taxon>Fungi</taxon>
        <taxon>Fungi incertae sedis</taxon>
        <taxon>Mucoromycota</taxon>
        <taxon>Mortierellomycotina</taxon>
        <taxon>Mortierellomycetes</taxon>
        <taxon>Mortierellales</taxon>
        <taxon>Mortierellaceae</taxon>
        <taxon>Podila</taxon>
    </lineage>
</organism>
<dbReference type="AlphaFoldDB" id="A0A086TMA9"/>